<evidence type="ECO:0000256" key="3">
    <source>
        <dbReference type="ARBA" id="ARBA00022679"/>
    </source>
</evidence>
<evidence type="ECO:0000256" key="4">
    <source>
        <dbReference type="ARBA" id="ARBA00022692"/>
    </source>
</evidence>
<keyword evidence="7 10" id="KW-0472">Membrane</keyword>
<evidence type="ECO:0000256" key="2">
    <source>
        <dbReference type="ARBA" id="ARBA00022516"/>
    </source>
</evidence>
<evidence type="ECO:0000313" key="11">
    <source>
        <dbReference type="EMBL" id="ACF12500.1"/>
    </source>
</evidence>
<dbReference type="InterPro" id="IPR003811">
    <property type="entry name" value="G3P_acylTferase_PlsY"/>
</dbReference>
<keyword evidence="3 10" id="KW-0808">Transferase</keyword>
<dbReference type="UniPathway" id="UPA00085"/>
<proteinExistence type="inferred from homology"/>
<dbReference type="GO" id="GO:0005886">
    <property type="term" value="C:plasma membrane"/>
    <property type="evidence" value="ECO:0007669"/>
    <property type="project" value="UniProtKB-SubCell"/>
</dbReference>
<dbReference type="EMBL" id="CP001100">
    <property type="protein sequence ID" value="ACF12500.1"/>
    <property type="molecule type" value="Genomic_DNA"/>
</dbReference>
<keyword evidence="2 10" id="KW-0444">Lipid biosynthesis</keyword>
<evidence type="ECO:0000256" key="9">
    <source>
        <dbReference type="ARBA" id="ARBA00023264"/>
    </source>
</evidence>
<evidence type="ECO:0000256" key="5">
    <source>
        <dbReference type="ARBA" id="ARBA00022989"/>
    </source>
</evidence>
<feature type="transmembrane region" description="Helical" evidence="10">
    <location>
        <begin position="197"/>
        <end position="213"/>
    </location>
</feature>
<feature type="transmembrane region" description="Helical" evidence="10">
    <location>
        <begin position="53"/>
        <end position="78"/>
    </location>
</feature>
<protein>
    <recommendedName>
        <fullName evidence="10">Glycerol-3-phosphate acyltransferase</fullName>
    </recommendedName>
    <alternativeName>
        <fullName evidence="10">Acyl-PO4 G3P acyltransferase</fullName>
    </alternativeName>
    <alternativeName>
        <fullName evidence="10">Acyl-phosphate--glycerol-3-phosphate acyltransferase</fullName>
    </alternativeName>
    <alternativeName>
        <fullName evidence="10">G3P acyltransferase</fullName>
        <shortName evidence="10">GPAT</shortName>
        <ecNumber evidence="10">2.3.1.275</ecNumber>
    </alternativeName>
    <alternativeName>
        <fullName evidence="10">Lysophosphatidic acid synthase</fullName>
        <shortName evidence="10">LPA synthase</shortName>
    </alternativeName>
</protein>
<evidence type="ECO:0000256" key="10">
    <source>
        <dbReference type="HAMAP-Rule" id="MF_01043"/>
    </source>
</evidence>
<comment type="catalytic activity">
    <reaction evidence="10">
        <text>an acyl phosphate + sn-glycerol 3-phosphate = a 1-acyl-sn-glycero-3-phosphate + phosphate</text>
        <dbReference type="Rhea" id="RHEA:34075"/>
        <dbReference type="ChEBI" id="CHEBI:43474"/>
        <dbReference type="ChEBI" id="CHEBI:57597"/>
        <dbReference type="ChEBI" id="CHEBI:57970"/>
        <dbReference type="ChEBI" id="CHEBI:59918"/>
        <dbReference type="EC" id="2.3.1.275"/>
    </reaction>
</comment>
<dbReference type="SMART" id="SM01207">
    <property type="entry name" value="G3P_acyltransf"/>
    <property type="match status" value="1"/>
</dbReference>
<keyword evidence="6 10" id="KW-0443">Lipid metabolism</keyword>
<feature type="transmembrane region" description="Helical" evidence="10">
    <location>
        <begin position="90"/>
        <end position="109"/>
    </location>
</feature>
<evidence type="ECO:0000256" key="8">
    <source>
        <dbReference type="ARBA" id="ARBA00023209"/>
    </source>
</evidence>
<comment type="function">
    <text evidence="10">Catalyzes the transfer of an acyl group from acyl-phosphate (acyl-PO(4)) to glycerol-3-phosphate (G3P) to form lysophosphatidic acid (LPA). This enzyme utilizes acyl-phosphate as fatty acyl donor, but not acyl-CoA or acyl-ACP.</text>
</comment>
<dbReference type="RefSeq" id="WP_012498584.1">
    <property type="nucleotide sequence ID" value="NC_011026.1"/>
</dbReference>
<evidence type="ECO:0000256" key="6">
    <source>
        <dbReference type="ARBA" id="ARBA00023098"/>
    </source>
</evidence>
<dbReference type="OrthoDB" id="9777124at2"/>
<evidence type="ECO:0000256" key="1">
    <source>
        <dbReference type="ARBA" id="ARBA00022475"/>
    </source>
</evidence>
<keyword evidence="5 10" id="KW-1133">Transmembrane helix</keyword>
<dbReference type="STRING" id="517418.Ctha_0028"/>
<keyword evidence="1 10" id="KW-1003">Cell membrane</keyword>
<evidence type="ECO:0000313" key="12">
    <source>
        <dbReference type="Proteomes" id="UP000001208"/>
    </source>
</evidence>
<dbReference type="HAMAP" id="MF_01043">
    <property type="entry name" value="PlsY"/>
    <property type="match status" value="1"/>
</dbReference>
<keyword evidence="9 10" id="KW-1208">Phospholipid metabolism</keyword>
<dbReference type="Pfam" id="PF02660">
    <property type="entry name" value="G3P_acyltransf"/>
    <property type="match status" value="1"/>
</dbReference>
<organism evidence="11 12">
    <name type="scientific">Chloroherpeton thalassium (strain ATCC 35110 / GB-78)</name>
    <dbReference type="NCBI Taxonomy" id="517418"/>
    <lineage>
        <taxon>Bacteria</taxon>
        <taxon>Pseudomonadati</taxon>
        <taxon>Chlorobiota</taxon>
        <taxon>Chlorobiia</taxon>
        <taxon>Chlorobiales</taxon>
        <taxon>Chloroherpetonaceae</taxon>
        <taxon>Chloroherpeton</taxon>
    </lineage>
</organism>
<comment type="subunit">
    <text evidence="10">Probably interacts with PlsX.</text>
</comment>
<evidence type="ECO:0000256" key="7">
    <source>
        <dbReference type="ARBA" id="ARBA00023136"/>
    </source>
</evidence>
<comment type="pathway">
    <text evidence="10">Lipid metabolism; phospholipid metabolism.</text>
</comment>
<dbReference type="PANTHER" id="PTHR30309">
    <property type="entry name" value="INNER MEMBRANE PROTEIN YGIH"/>
    <property type="match status" value="1"/>
</dbReference>
<dbReference type="PANTHER" id="PTHR30309:SF0">
    <property type="entry name" value="GLYCEROL-3-PHOSPHATE ACYLTRANSFERASE-RELATED"/>
    <property type="match status" value="1"/>
</dbReference>
<keyword evidence="4 10" id="KW-0812">Transmembrane</keyword>
<dbReference type="GO" id="GO:0008654">
    <property type="term" value="P:phospholipid biosynthetic process"/>
    <property type="evidence" value="ECO:0007669"/>
    <property type="project" value="UniProtKB-UniRule"/>
</dbReference>
<dbReference type="Proteomes" id="UP000001208">
    <property type="component" value="Chromosome"/>
</dbReference>
<feature type="transmembrane region" description="Helical" evidence="10">
    <location>
        <begin position="121"/>
        <end position="145"/>
    </location>
</feature>
<dbReference type="EC" id="2.3.1.275" evidence="10"/>
<accession>B3QSA9</accession>
<keyword evidence="12" id="KW-1185">Reference proteome</keyword>
<gene>
    <name evidence="10" type="primary">plsY</name>
    <name evidence="11" type="ordered locus">Ctha_0028</name>
</gene>
<dbReference type="NCBIfam" id="TIGR00023">
    <property type="entry name" value="glycerol-3-phosphate 1-O-acyltransferase PlsY"/>
    <property type="match status" value="1"/>
</dbReference>
<comment type="subcellular location">
    <subcellularLocation>
        <location evidence="10">Cell inner membrane</location>
        <topology evidence="10">Multi-pass membrane protein</topology>
    </subcellularLocation>
</comment>
<dbReference type="KEGG" id="cts:Ctha_0028"/>
<name>B3QSA9_CHLT3</name>
<dbReference type="eggNOG" id="COG0344">
    <property type="taxonomic scope" value="Bacteria"/>
</dbReference>
<dbReference type="HOGENOM" id="CLU_081254_3_0_10"/>
<reference evidence="11 12" key="1">
    <citation type="submission" date="2008-06" db="EMBL/GenBank/DDBJ databases">
        <title>Complete sequence of Chloroherpeton thalassium ATCC 35110.</title>
        <authorList>
            <consortium name="US DOE Joint Genome Institute"/>
            <person name="Lucas S."/>
            <person name="Copeland A."/>
            <person name="Lapidus A."/>
            <person name="Glavina del Rio T."/>
            <person name="Dalin E."/>
            <person name="Tice H."/>
            <person name="Bruce D."/>
            <person name="Goodwin L."/>
            <person name="Pitluck S."/>
            <person name="Schmutz J."/>
            <person name="Larimer F."/>
            <person name="Land M."/>
            <person name="Hauser L."/>
            <person name="Kyrpides N."/>
            <person name="Mikhailova N."/>
            <person name="Liu Z."/>
            <person name="Li T."/>
            <person name="Zhao F."/>
            <person name="Overmann J."/>
            <person name="Bryant D.A."/>
            <person name="Richardson P."/>
        </authorList>
    </citation>
    <scope>NUCLEOTIDE SEQUENCE [LARGE SCALE GENOMIC DNA]</scope>
    <source>
        <strain evidence="12">ATCC 35110 / GB-78</strain>
    </source>
</reference>
<keyword evidence="8 10" id="KW-0594">Phospholipid biosynthesis</keyword>
<keyword evidence="10" id="KW-0997">Cell inner membrane</keyword>
<dbReference type="GO" id="GO:0043772">
    <property type="term" value="F:acyl-phosphate glycerol-3-phosphate acyltransferase activity"/>
    <property type="evidence" value="ECO:0007669"/>
    <property type="project" value="UniProtKB-UniRule"/>
</dbReference>
<sequence>MLSVITILVVSYLIGSIPTSILVSKFVKGIDIREFGSGNAGGTNVFRVLGWQAGLFVTLFDMLKGVAVVLWVVAYFELNQLDQMPDINRVALQLLAGISAMIGHVYTIFAGFKGGKGVSTAAGIMIGIAPVTMLIVLGVFFTVMLSSRYVSLSSMIAALSFPVTIAIRKYIFELGNGLDYYVNIFGTSHHIHDSLDYHLMIFGALVALTIVYTHRANIQRLRLGTENRVNLFSKKEK</sequence>
<comment type="similarity">
    <text evidence="10">Belongs to the PlsY family.</text>
</comment>
<dbReference type="AlphaFoldDB" id="B3QSA9"/>
<feature type="transmembrane region" description="Helical" evidence="10">
    <location>
        <begin position="152"/>
        <end position="171"/>
    </location>
</feature>